<reference evidence="3 4" key="1">
    <citation type="submission" date="2023-06" db="EMBL/GenBank/DDBJ databases">
        <title>Whole genome sequence of Oscillatoria calcuttensis NRMC-F 0142.</title>
        <authorList>
            <person name="Shakena Fathima T."/>
            <person name="Muralitharan G."/>
            <person name="Thajuddin N."/>
        </authorList>
    </citation>
    <scope>NUCLEOTIDE SEQUENCE [LARGE SCALE GENOMIC DNA]</scope>
    <source>
        <strain evidence="3 4">NRMC-F 0142</strain>
    </source>
</reference>
<dbReference type="EMBL" id="JASVEJ010000022">
    <property type="protein sequence ID" value="MDL5056978.1"/>
    <property type="molecule type" value="Genomic_DNA"/>
</dbReference>
<evidence type="ECO:0000259" key="1">
    <source>
        <dbReference type="Pfam" id="PF00534"/>
    </source>
</evidence>
<feature type="domain" description="Glycosyltransferase subfamily 4-like N-terminal" evidence="2">
    <location>
        <begin position="17"/>
        <end position="168"/>
    </location>
</feature>
<dbReference type="Proteomes" id="UP001230986">
    <property type="component" value="Unassembled WGS sequence"/>
</dbReference>
<proteinExistence type="predicted"/>
<dbReference type="SUPFAM" id="SSF53756">
    <property type="entry name" value="UDP-Glycosyltransferase/glycogen phosphorylase"/>
    <property type="match status" value="1"/>
</dbReference>
<name>A0ABT7LYA3_9CYAN</name>
<dbReference type="Pfam" id="PF00534">
    <property type="entry name" value="Glycos_transf_1"/>
    <property type="match status" value="1"/>
</dbReference>
<keyword evidence="3" id="KW-0328">Glycosyltransferase</keyword>
<keyword evidence="4" id="KW-1185">Reference proteome</keyword>
<sequence length="363" mass="40305">MKVVHISPTYFDETSFIGGGERYPTELATALAAWVPTTLVSFSKEQRSYRQGNLDIKIYPAQRLSPGGGQVEIPKLGYLKEVLAADAVHIHSIYSLVSDLAAIAASLSGKRVFVTDHGGGSAPILSHKLPVFRGYHHAIAQSQFTYDRLPVELQKKAIVLKGGVDTQRFSPDSRQSKEKKILFVGRILPHKGVNYLVEAFRLLARPDYRLAIVGRAYHQEFYQHLQQLAEGLPVDFIHDADDERLLQEYRTATVTVLPSVHTDCYGNYTPIPELMGFTLLESQACGTPVICSEAGAMAEFVDPGKTGFVVPENSAEAIASALQHFLDLSPTELVNYQVWCCQWMENFSWSSIAQELLKVYAKT</sequence>
<dbReference type="Pfam" id="PF13439">
    <property type="entry name" value="Glyco_transf_4"/>
    <property type="match status" value="1"/>
</dbReference>
<feature type="domain" description="Glycosyl transferase family 1" evidence="1">
    <location>
        <begin position="174"/>
        <end position="329"/>
    </location>
</feature>
<comment type="caution">
    <text evidence="3">The sequence shown here is derived from an EMBL/GenBank/DDBJ whole genome shotgun (WGS) entry which is preliminary data.</text>
</comment>
<dbReference type="InterPro" id="IPR050194">
    <property type="entry name" value="Glycosyltransferase_grp1"/>
</dbReference>
<protein>
    <submittedName>
        <fullName evidence="3">Glycosyltransferase family 4 protein</fullName>
        <ecNumber evidence="3">2.4.-.-</ecNumber>
    </submittedName>
</protein>
<evidence type="ECO:0000259" key="2">
    <source>
        <dbReference type="Pfam" id="PF13439"/>
    </source>
</evidence>
<organism evidence="3 4">
    <name type="scientific">Geitlerinema calcuttense NRMC-F 0142</name>
    <dbReference type="NCBI Taxonomy" id="2922238"/>
    <lineage>
        <taxon>Bacteria</taxon>
        <taxon>Bacillati</taxon>
        <taxon>Cyanobacteriota</taxon>
        <taxon>Cyanophyceae</taxon>
        <taxon>Geitlerinematales</taxon>
        <taxon>Geitlerinemataceae</taxon>
        <taxon>Geitlerinema</taxon>
    </lineage>
</organism>
<gene>
    <name evidence="3" type="ORF">QQ055_05800</name>
</gene>
<dbReference type="GO" id="GO:0016757">
    <property type="term" value="F:glycosyltransferase activity"/>
    <property type="evidence" value="ECO:0007669"/>
    <property type="project" value="UniProtKB-KW"/>
</dbReference>
<accession>A0ABT7LYA3</accession>
<dbReference type="EC" id="2.4.-.-" evidence="3"/>
<dbReference type="PANTHER" id="PTHR45947">
    <property type="entry name" value="SULFOQUINOVOSYL TRANSFERASE SQD2"/>
    <property type="match status" value="1"/>
</dbReference>
<dbReference type="RefSeq" id="WP_286004358.1">
    <property type="nucleotide sequence ID" value="NZ_JASVEJ010000022.1"/>
</dbReference>
<dbReference type="InterPro" id="IPR028098">
    <property type="entry name" value="Glyco_trans_4-like_N"/>
</dbReference>
<keyword evidence="3" id="KW-0808">Transferase</keyword>
<evidence type="ECO:0000313" key="4">
    <source>
        <dbReference type="Proteomes" id="UP001230986"/>
    </source>
</evidence>
<dbReference type="InterPro" id="IPR001296">
    <property type="entry name" value="Glyco_trans_1"/>
</dbReference>
<dbReference type="CDD" id="cd03801">
    <property type="entry name" value="GT4_PimA-like"/>
    <property type="match status" value="1"/>
</dbReference>
<dbReference type="PANTHER" id="PTHR45947:SF3">
    <property type="entry name" value="SULFOQUINOVOSYL TRANSFERASE SQD2"/>
    <property type="match status" value="1"/>
</dbReference>
<dbReference type="Gene3D" id="3.40.50.2000">
    <property type="entry name" value="Glycogen Phosphorylase B"/>
    <property type="match status" value="2"/>
</dbReference>
<evidence type="ECO:0000313" key="3">
    <source>
        <dbReference type="EMBL" id="MDL5056978.1"/>
    </source>
</evidence>